<feature type="transmembrane region" description="Helical" evidence="2">
    <location>
        <begin position="12"/>
        <end position="31"/>
    </location>
</feature>
<evidence type="ECO:0000256" key="1">
    <source>
        <dbReference type="SAM" id="MobiDB-lite"/>
    </source>
</evidence>
<keyword evidence="4" id="KW-1185">Reference proteome</keyword>
<name>A0A024G357_9STRA</name>
<keyword evidence="2" id="KW-0812">Transmembrane</keyword>
<dbReference type="InParanoid" id="A0A024G357"/>
<dbReference type="EMBL" id="CAIX01000016">
    <property type="protein sequence ID" value="CCI41200.1"/>
    <property type="molecule type" value="Genomic_DNA"/>
</dbReference>
<gene>
    <name evidence="3" type="ORF">BN9_019840</name>
</gene>
<feature type="region of interest" description="Disordered" evidence="1">
    <location>
        <begin position="186"/>
        <end position="211"/>
    </location>
</feature>
<comment type="caution">
    <text evidence="3">The sequence shown here is derived from an EMBL/GenBank/DDBJ whole genome shotgun (WGS) entry which is preliminary data.</text>
</comment>
<protein>
    <submittedName>
        <fullName evidence="3">Uncharacterized protein</fullName>
    </submittedName>
</protein>
<evidence type="ECO:0000313" key="4">
    <source>
        <dbReference type="Proteomes" id="UP000053237"/>
    </source>
</evidence>
<evidence type="ECO:0000313" key="3">
    <source>
        <dbReference type="EMBL" id="CCI41200.1"/>
    </source>
</evidence>
<dbReference type="Proteomes" id="UP000053237">
    <property type="component" value="Unassembled WGS sequence"/>
</dbReference>
<sequence length="211" mass="24708">MIYHTSKHCLLYQVLFVKISFFEIFYILLFAKLEYDHIANNRDRVVKRYASSIPCSEMDIVWQIEPSPSNYRSTSLCTVKYCSQRTIYLIGRIRAVGCIDGYRVLLMIRILFTFLVGVMVLRLLRLFQFVPLTHLFSSFHFNCFDQSFKLYPFLFLLSISSILFFLSHLCFRLFLPNHHFTVSNPESLGGSGPRFEGSPGLDRLYPNQNPK</sequence>
<keyword evidence="2" id="KW-1133">Transmembrane helix</keyword>
<accession>A0A024G357</accession>
<proteinExistence type="predicted"/>
<dbReference type="AlphaFoldDB" id="A0A024G357"/>
<feature type="transmembrane region" description="Helical" evidence="2">
    <location>
        <begin position="110"/>
        <end position="130"/>
    </location>
</feature>
<reference evidence="3 4" key="1">
    <citation type="submission" date="2012-05" db="EMBL/GenBank/DDBJ databases">
        <title>Recombination and specialization in a pathogen metapopulation.</title>
        <authorList>
            <person name="Gardiner A."/>
            <person name="Kemen E."/>
            <person name="Schultz-Larsen T."/>
            <person name="MacLean D."/>
            <person name="Van Oosterhout C."/>
            <person name="Jones J.D.G."/>
        </authorList>
    </citation>
    <scope>NUCLEOTIDE SEQUENCE [LARGE SCALE GENOMIC DNA]</scope>
    <source>
        <strain evidence="3 4">Ac Nc2</strain>
    </source>
</reference>
<feature type="transmembrane region" description="Helical" evidence="2">
    <location>
        <begin position="150"/>
        <end position="175"/>
    </location>
</feature>
<evidence type="ECO:0000256" key="2">
    <source>
        <dbReference type="SAM" id="Phobius"/>
    </source>
</evidence>
<organism evidence="3 4">
    <name type="scientific">Albugo candida</name>
    <dbReference type="NCBI Taxonomy" id="65357"/>
    <lineage>
        <taxon>Eukaryota</taxon>
        <taxon>Sar</taxon>
        <taxon>Stramenopiles</taxon>
        <taxon>Oomycota</taxon>
        <taxon>Peronosporomycetes</taxon>
        <taxon>Albuginales</taxon>
        <taxon>Albuginaceae</taxon>
        <taxon>Albugo</taxon>
    </lineage>
</organism>
<keyword evidence="2" id="KW-0472">Membrane</keyword>